<accession>A0AA36MYU3</accession>
<keyword evidence="1" id="KW-1133">Transmembrane helix</keyword>
<keyword evidence="3" id="KW-1185">Reference proteome</keyword>
<keyword evidence="1" id="KW-0472">Membrane</keyword>
<feature type="transmembrane region" description="Helical" evidence="1">
    <location>
        <begin position="91"/>
        <end position="109"/>
    </location>
</feature>
<evidence type="ECO:0000256" key="1">
    <source>
        <dbReference type="SAM" id="Phobius"/>
    </source>
</evidence>
<evidence type="ECO:0000313" key="3">
    <source>
        <dbReference type="Proteomes" id="UP001178507"/>
    </source>
</evidence>
<keyword evidence="1" id="KW-0812">Transmembrane</keyword>
<protein>
    <submittedName>
        <fullName evidence="2">Uncharacterized protein</fullName>
    </submittedName>
</protein>
<feature type="transmembrane region" description="Helical" evidence="1">
    <location>
        <begin position="59"/>
        <end position="79"/>
    </location>
</feature>
<proteinExistence type="predicted"/>
<sequence>MALGLADLLFLVVLGCLAAVIVGMGPVQGGMKSFMVLGRWAHVTDSLGDKANQLPVRRALMVLAALFAIGGYVAIFLARQSVTNGQTGGDFRILVLVLIGLARFGKTPAIGRARKRLRMAIGVLRGQGKDGRLTQEELSLLVLGLHLAVIDNSAKLQELVAKKVQILVSNRHTDPDFKEGLTREKFPRMAVHGAAELVFPSVHEESSGSEPAISCTDGNTSSAAPCTEKRRTRVWSPEEIRAVQEHMKNTQAGAFDETKGLDRTERVPATPKLLESAAVTATFRRVEASMALKEPVRTVRKRSPVSFRMPKASCPPVLLAPEITREDHPPFPRLLTTHRKTRASSSCVS</sequence>
<dbReference type="AlphaFoldDB" id="A0AA36MYU3"/>
<organism evidence="2 3">
    <name type="scientific">Effrenium voratum</name>
    <dbReference type="NCBI Taxonomy" id="2562239"/>
    <lineage>
        <taxon>Eukaryota</taxon>
        <taxon>Sar</taxon>
        <taxon>Alveolata</taxon>
        <taxon>Dinophyceae</taxon>
        <taxon>Suessiales</taxon>
        <taxon>Symbiodiniaceae</taxon>
        <taxon>Effrenium</taxon>
    </lineage>
</organism>
<gene>
    <name evidence="2" type="ORF">EVOR1521_LOCUS11513</name>
</gene>
<dbReference type="Proteomes" id="UP001178507">
    <property type="component" value="Unassembled WGS sequence"/>
</dbReference>
<comment type="caution">
    <text evidence="2">The sequence shown here is derived from an EMBL/GenBank/DDBJ whole genome shotgun (WGS) entry which is preliminary data.</text>
</comment>
<dbReference type="EMBL" id="CAUJNA010001141">
    <property type="protein sequence ID" value="CAJ1384706.1"/>
    <property type="molecule type" value="Genomic_DNA"/>
</dbReference>
<reference evidence="2" key="1">
    <citation type="submission" date="2023-08" db="EMBL/GenBank/DDBJ databases">
        <authorList>
            <person name="Chen Y."/>
            <person name="Shah S."/>
            <person name="Dougan E. K."/>
            <person name="Thang M."/>
            <person name="Chan C."/>
        </authorList>
    </citation>
    <scope>NUCLEOTIDE SEQUENCE</scope>
</reference>
<evidence type="ECO:0000313" key="2">
    <source>
        <dbReference type="EMBL" id="CAJ1384706.1"/>
    </source>
</evidence>
<name>A0AA36MYU3_9DINO</name>
<feature type="transmembrane region" description="Helical" evidence="1">
    <location>
        <begin position="6"/>
        <end position="27"/>
    </location>
</feature>